<evidence type="ECO:0000256" key="1">
    <source>
        <dbReference type="SAM" id="SignalP"/>
    </source>
</evidence>
<keyword evidence="1" id="KW-0732">Signal</keyword>
<organism evidence="2 3">
    <name type="scientific">Panicum virgatum</name>
    <name type="common">Blackwell switchgrass</name>
    <dbReference type="NCBI Taxonomy" id="38727"/>
    <lineage>
        <taxon>Eukaryota</taxon>
        <taxon>Viridiplantae</taxon>
        <taxon>Streptophyta</taxon>
        <taxon>Embryophyta</taxon>
        <taxon>Tracheophyta</taxon>
        <taxon>Spermatophyta</taxon>
        <taxon>Magnoliopsida</taxon>
        <taxon>Liliopsida</taxon>
        <taxon>Poales</taxon>
        <taxon>Poaceae</taxon>
        <taxon>PACMAD clade</taxon>
        <taxon>Panicoideae</taxon>
        <taxon>Panicodae</taxon>
        <taxon>Paniceae</taxon>
        <taxon>Panicinae</taxon>
        <taxon>Panicum</taxon>
        <taxon>Panicum sect. Hiantes</taxon>
    </lineage>
</organism>
<feature type="chain" id="PRO_5035834490" evidence="1">
    <location>
        <begin position="26"/>
        <end position="180"/>
    </location>
</feature>
<dbReference type="Proteomes" id="UP000823388">
    <property type="component" value="Chromosome 3N"/>
</dbReference>
<comment type="caution">
    <text evidence="2">The sequence shown here is derived from an EMBL/GenBank/DDBJ whole genome shotgun (WGS) entry which is preliminary data.</text>
</comment>
<evidence type="ECO:0000313" key="2">
    <source>
        <dbReference type="EMBL" id="KAG2621019.1"/>
    </source>
</evidence>
<keyword evidence="3" id="KW-1185">Reference proteome</keyword>
<dbReference type="EMBL" id="CM029042">
    <property type="protein sequence ID" value="KAG2621019.1"/>
    <property type="molecule type" value="Genomic_DNA"/>
</dbReference>
<reference evidence="2" key="1">
    <citation type="submission" date="2020-05" db="EMBL/GenBank/DDBJ databases">
        <title>WGS assembly of Panicum virgatum.</title>
        <authorList>
            <person name="Lovell J.T."/>
            <person name="Jenkins J."/>
            <person name="Shu S."/>
            <person name="Juenger T.E."/>
            <person name="Schmutz J."/>
        </authorList>
    </citation>
    <scope>NUCLEOTIDE SEQUENCE</scope>
    <source>
        <strain evidence="2">AP13</strain>
    </source>
</reference>
<gene>
    <name evidence="2" type="ORF">PVAP13_3NG192452</name>
</gene>
<proteinExistence type="predicted"/>
<sequence>MAPTTAAVLVLLIVITITSVGMGSAASRPAAALLRQQQEMEIRDLLDGCSGDCDSCMVSSAEACLDGSSCPDLKTAATCFVDQIPMIKECLRSAARAPPASVGQVMLPGGAAASPPTALLQQHKFELRDLLHSCSAPCWACLFASVAPCMWNALVCGNTLSVVICVAQQIPTMENCLGNN</sequence>
<protein>
    <submittedName>
        <fullName evidence="2">Uncharacterized protein</fullName>
    </submittedName>
</protein>
<feature type="signal peptide" evidence="1">
    <location>
        <begin position="1"/>
        <end position="25"/>
    </location>
</feature>
<evidence type="ECO:0000313" key="3">
    <source>
        <dbReference type="Proteomes" id="UP000823388"/>
    </source>
</evidence>
<name>A0A8T0UKH0_PANVG</name>
<dbReference type="AlphaFoldDB" id="A0A8T0UKH0"/>
<accession>A0A8T0UKH0</accession>